<sequence length="368" mass="41300">MCDIKTGIELELWVVDRSGRLCDGQKIPHSHERIKPEFIGPLIEVQTEPHETEVALRQDLQTTLQTAIRAASAEGKHLVPLGTPLTASDASVHSERGRLFETIYGYNVTSAKNCAGTHVHFERDDSIDQINLLTALDPALALLSTSPYYSGENGSDSSRAHAYRRKCGPKFRGYCDLWDYADSLEEWNGRVDHMYEVFKRLASERGVPTETVERFFEPEDTVLNPVRLRECQPTVEWRAPDAALPSQIVQIATDVGRLVSQTSDKRIEFGTPGVHSDRIRLPELSELRDLSQQAIRSGLGAVPVREYLREMGFDLSKYQPLSPQLSGPPTLTRSEARKLRLEQAQRFRTDVQRLTGESTVSDSTAQLT</sequence>
<reference evidence="1 2" key="1">
    <citation type="submission" date="2019-12" db="EMBL/GenBank/DDBJ databases">
        <title>Isolation and characterization of three novel carbon monoxide-oxidizing members of Halobacteria from salione crusts and soils.</title>
        <authorList>
            <person name="Myers M.R."/>
            <person name="King G.M."/>
        </authorList>
    </citation>
    <scope>NUCLEOTIDE SEQUENCE [LARGE SCALE GENOMIC DNA]</scope>
    <source>
        <strain evidence="1 2">WSA2</strain>
    </source>
</reference>
<protein>
    <submittedName>
        <fullName evidence="1">Glutamate--cysteine ligase</fullName>
    </submittedName>
</protein>
<proteinExistence type="predicted"/>
<dbReference type="RefSeq" id="WP_159668836.1">
    <property type="nucleotide sequence ID" value="NZ_WUUS01000009.1"/>
</dbReference>
<dbReference type="InterPro" id="IPR006336">
    <property type="entry name" value="GCS2"/>
</dbReference>
<dbReference type="SUPFAM" id="SSF55931">
    <property type="entry name" value="Glutamine synthetase/guanido kinase"/>
    <property type="match status" value="1"/>
</dbReference>
<dbReference type="Gene3D" id="3.30.590.20">
    <property type="match status" value="1"/>
</dbReference>
<keyword evidence="2" id="KW-1185">Reference proteome</keyword>
<dbReference type="PANTHER" id="PTHR36510">
    <property type="entry name" value="GLUTAMATE--CYSTEINE LIGASE 2-RELATED"/>
    <property type="match status" value="1"/>
</dbReference>
<dbReference type="AlphaFoldDB" id="A0A6B0SV52"/>
<dbReference type="InterPro" id="IPR050141">
    <property type="entry name" value="GCL_type2/YbdK_subfam"/>
</dbReference>
<evidence type="ECO:0000313" key="2">
    <source>
        <dbReference type="Proteomes" id="UP000437065"/>
    </source>
</evidence>
<organism evidence="1 2">
    <name type="scientific">Halobaculum saliterrae</name>
    <dbReference type="NCBI Taxonomy" id="2073113"/>
    <lineage>
        <taxon>Archaea</taxon>
        <taxon>Methanobacteriati</taxon>
        <taxon>Methanobacteriota</taxon>
        <taxon>Stenosarchaea group</taxon>
        <taxon>Halobacteria</taxon>
        <taxon>Halobacteriales</taxon>
        <taxon>Haloferacaceae</taxon>
        <taxon>Halobaculum</taxon>
    </lineage>
</organism>
<dbReference type="PANTHER" id="PTHR36510:SF1">
    <property type="entry name" value="GLUTAMATE--CYSTEINE LIGASE 2-RELATED"/>
    <property type="match status" value="1"/>
</dbReference>
<gene>
    <name evidence="1" type="ORF">GRX01_14210</name>
</gene>
<dbReference type="OrthoDB" id="156252at2157"/>
<dbReference type="InterPro" id="IPR014746">
    <property type="entry name" value="Gln_synth/guanido_kin_cat_dom"/>
</dbReference>
<dbReference type="Proteomes" id="UP000437065">
    <property type="component" value="Unassembled WGS sequence"/>
</dbReference>
<dbReference type="GO" id="GO:0004357">
    <property type="term" value="F:glutamate-cysteine ligase activity"/>
    <property type="evidence" value="ECO:0007669"/>
    <property type="project" value="InterPro"/>
</dbReference>
<dbReference type="EMBL" id="WUUS01000009">
    <property type="protein sequence ID" value="MXR42487.1"/>
    <property type="molecule type" value="Genomic_DNA"/>
</dbReference>
<keyword evidence="1" id="KW-0436">Ligase</keyword>
<dbReference type="GO" id="GO:0042398">
    <property type="term" value="P:modified amino acid biosynthetic process"/>
    <property type="evidence" value="ECO:0007669"/>
    <property type="project" value="InterPro"/>
</dbReference>
<comment type="caution">
    <text evidence="1">The sequence shown here is derived from an EMBL/GenBank/DDBJ whole genome shotgun (WGS) entry which is preliminary data.</text>
</comment>
<dbReference type="Pfam" id="PF04107">
    <property type="entry name" value="GCS2"/>
    <property type="match status" value="1"/>
</dbReference>
<name>A0A6B0SV52_9EURY</name>
<evidence type="ECO:0000313" key="1">
    <source>
        <dbReference type="EMBL" id="MXR42487.1"/>
    </source>
</evidence>
<accession>A0A6B0SV52</accession>